<organism evidence="1 2">
    <name type="scientific">Brachionus plicatilis</name>
    <name type="common">Marine rotifer</name>
    <name type="synonym">Brachionus muelleri</name>
    <dbReference type="NCBI Taxonomy" id="10195"/>
    <lineage>
        <taxon>Eukaryota</taxon>
        <taxon>Metazoa</taxon>
        <taxon>Spiralia</taxon>
        <taxon>Gnathifera</taxon>
        <taxon>Rotifera</taxon>
        <taxon>Eurotatoria</taxon>
        <taxon>Monogononta</taxon>
        <taxon>Pseudotrocha</taxon>
        <taxon>Ploima</taxon>
        <taxon>Brachionidae</taxon>
        <taxon>Brachionus</taxon>
    </lineage>
</organism>
<comment type="caution">
    <text evidence="1">The sequence shown here is derived from an EMBL/GenBank/DDBJ whole genome shotgun (WGS) entry which is preliminary data.</text>
</comment>
<evidence type="ECO:0000313" key="2">
    <source>
        <dbReference type="Proteomes" id="UP000276133"/>
    </source>
</evidence>
<dbReference type="AlphaFoldDB" id="A0A3M7PEH8"/>
<name>A0A3M7PEH8_BRAPC</name>
<evidence type="ECO:0000313" key="1">
    <source>
        <dbReference type="EMBL" id="RMZ97536.1"/>
    </source>
</evidence>
<proteinExistence type="predicted"/>
<dbReference type="EMBL" id="REGN01011354">
    <property type="protein sequence ID" value="RMZ97536.1"/>
    <property type="molecule type" value="Genomic_DNA"/>
</dbReference>
<sequence>MLKCDELIKRCRKSHIARVHVHYVDIELGPDRTRRQARVARINTQRVQTFHPKVQLGNQVYSSCIVYFKSVQVVQRAPQRCWLKVVLGHDSYVHSTSCAQSLWAVVRSVYGQLVEIFLFCIEAFFGEYLTSV</sequence>
<gene>
    <name evidence="1" type="ORF">BpHYR1_036148</name>
</gene>
<accession>A0A3M7PEH8</accession>
<keyword evidence="2" id="KW-1185">Reference proteome</keyword>
<dbReference type="Proteomes" id="UP000276133">
    <property type="component" value="Unassembled WGS sequence"/>
</dbReference>
<protein>
    <submittedName>
        <fullName evidence="1">Uncharacterized protein</fullName>
    </submittedName>
</protein>
<reference evidence="1 2" key="1">
    <citation type="journal article" date="2018" name="Sci. Rep.">
        <title>Genomic signatures of local adaptation to the degree of environmental predictability in rotifers.</title>
        <authorList>
            <person name="Franch-Gras L."/>
            <person name="Hahn C."/>
            <person name="Garcia-Roger E.M."/>
            <person name="Carmona M.J."/>
            <person name="Serra M."/>
            <person name="Gomez A."/>
        </authorList>
    </citation>
    <scope>NUCLEOTIDE SEQUENCE [LARGE SCALE GENOMIC DNA]</scope>
    <source>
        <strain evidence="1">HYR1</strain>
    </source>
</reference>